<dbReference type="AlphaFoldDB" id="A0AAV9PI53"/>
<proteinExistence type="predicted"/>
<keyword evidence="3" id="KW-1185">Reference proteome</keyword>
<dbReference type="PANTHER" id="PTHR40069">
    <property type="entry name" value="YWBE PROTEIN"/>
    <property type="match status" value="1"/>
</dbReference>
<dbReference type="PANTHER" id="PTHR40069:SF1">
    <property type="entry name" value="YWBE PROTEIN"/>
    <property type="match status" value="1"/>
</dbReference>
<feature type="compositionally biased region" description="Polar residues" evidence="1">
    <location>
        <begin position="19"/>
        <end position="30"/>
    </location>
</feature>
<dbReference type="GeneID" id="89924847"/>
<dbReference type="Proteomes" id="UP001337655">
    <property type="component" value="Unassembled WGS sequence"/>
</dbReference>
<dbReference type="EMBL" id="JAVRRT010000005">
    <property type="protein sequence ID" value="KAK5171864.1"/>
    <property type="molecule type" value="Genomic_DNA"/>
</dbReference>
<evidence type="ECO:0008006" key="4">
    <source>
        <dbReference type="Google" id="ProtNLM"/>
    </source>
</evidence>
<dbReference type="Pfam" id="PF09962">
    <property type="entry name" value="DUF2196"/>
    <property type="match status" value="1"/>
</dbReference>
<sequence length="137" mass="15357">MNRQQRPRPNRGGQAQPRNSRGANVPTTAQVVPGAAVSIVLKADQPTGREVQGTVKDLLTRGEHPRGIKVRLQDGKVGRVQRMATGGLPAPIVESEEGDGRDLWTKIRSFLRREHLQTTYHRNVLQSRKRSRKAQRQ</sequence>
<protein>
    <recommendedName>
        <fullName evidence="4">YwbE family protein</fullName>
    </recommendedName>
</protein>
<dbReference type="InterPro" id="IPR019240">
    <property type="entry name" value="DUF2196"/>
</dbReference>
<comment type="caution">
    <text evidence="2">The sequence shown here is derived from an EMBL/GenBank/DDBJ whole genome shotgun (WGS) entry which is preliminary data.</text>
</comment>
<organism evidence="2 3">
    <name type="scientific">Saxophila tyrrhenica</name>
    <dbReference type="NCBI Taxonomy" id="1690608"/>
    <lineage>
        <taxon>Eukaryota</taxon>
        <taxon>Fungi</taxon>
        <taxon>Dikarya</taxon>
        <taxon>Ascomycota</taxon>
        <taxon>Pezizomycotina</taxon>
        <taxon>Dothideomycetes</taxon>
        <taxon>Dothideomycetidae</taxon>
        <taxon>Mycosphaerellales</taxon>
        <taxon>Extremaceae</taxon>
        <taxon>Saxophila</taxon>
    </lineage>
</organism>
<feature type="region of interest" description="Disordered" evidence="1">
    <location>
        <begin position="1"/>
        <end position="30"/>
    </location>
</feature>
<name>A0AAV9PI53_9PEZI</name>
<accession>A0AAV9PI53</accession>
<reference evidence="2 3" key="1">
    <citation type="submission" date="2023-08" db="EMBL/GenBank/DDBJ databases">
        <title>Black Yeasts Isolated from many extreme environments.</title>
        <authorList>
            <person name="Coleine C."/>
            <person name="Stajich J.E."/>
            <person name="Selbmann L."/>
        </authorList>
    </citation>
    <scope>NUCLEOTIDE SEQUENCE [LARGE SCALE GENOMIC DNA]</scope>
    <source>
        <strain evidence="2 3">CCFEE 5935</strain>
    </source>
</reference>
<evidence type="ECO:0000256" key="1">
    <source>
        <dbReference type="SAM" id="MobiDB-lite"/>
    </source>
</evidence>
<evidence type="ECO:0000313" key="2">
    <source>
        <dbReference type="EMBL" id="KAK5171864.1"/>
    </source>
</evidence>
<dbReference type="NCBIfam" id="TIGR03833">
    <property type="entry name" value="YwbE family protein"/>
    <property type="match status" value="1"/>
</dbReference>
<dbReference type="RefSeq" id="XP_064660708.1">
    <property type="nucleotide sequence ID" value="XM_064800757.1"/>
</dbReference>
<gene>
    <name evidence="2" type="ORF">LTR77_003500</name>
</gene>
<evidence type="ECO:0000313" key="3">
    <source>
        <dbReference type="Proteomes" id="UP001337655"/>
    </source>
</evidence>